<dbReference type="RefSeq" id="WP_085215162.1">
    <property type="nucleotide sequence ID" value="NZ_FXAM01000001.1"/>
</dbReference>
<keyword evidence="4" id="KW-1185">Reference proteome</keyword>
<evidence type="ECO:0000256" key="2">
    <source>
        <dbReference type="SAM" id="Phobius"/>
    </source>
</evidence>
<dbReference type="InterPro" id="IPR003425">
    <property type="entry name" value="CCB3/YggT"/>
</dbReference>
<evidence type="ECO:0000313" key="3">
    <source>
        <dbReference type="EMBL" id="SMF96261.1"/>
    </source>
</evidence>
<proteinExistence type="inferred from homology"/>
<dbReference type="Pfam" id="PF02325">
    <property type="entry name" value="CCB3_YggT"/>
    <property type="match status" value="2"/>
</dbReference>
<dbReference type="PANTHER" id="PTHR33219:SF14">
    <property type="entry name" value="PROTEIN COFACTOR ASSEMBLY OF COMPLEX C SUBUNIT B CCB3, CHLOROPLASTIC-RELATED"/>
    <property type="match status" value="1"/>
</dbReference>
<keyword evidence="2" id="KW-1133">Transmembrane helix</keyword>
<organism evidence="3 4">
    <name type="scientific">Methylomagnum ishizawai</name>
    <dbReference type="NCBI Taxonomy" id="1760988"/>
    <lineage>
        <taxon>Bacteria</taxon>
        <taxon>Pseudomonadati</taxon>
        <taxon>Pseudomonadota</taxon>
        <taxon>Gammaproteobacteria</taxon>
        <taxon>Methylococcales</taxon>
        <taxon>Methylococcaceae</taxon>
        <taxon>Methylomagnum</taxon>
    </lineage>
</organism>
<dbReference type="GO" id="GO:0016020">
    <property type="term" value="C:membrane"/>
    <property type="evidence" value="ECO:0007669"/>
    <property type="project" value="InterPro"/>
</dbReference>
<reference evidence="3 4" key="1">
    <citation type="submission" date="2016-12" db="EMBL/GenBank/DDBJ databases">
        <authorList>
            <person name="Song W.-J."/>
            <person name="Kurnit D.M."/>
        </authorList>
    </citation>
    <scope>NUCLEOTIDE SEQUENCE [LARGE SCALE GENOMIC DNA]</scope>
    <source>
        <strain evidence="3 4">175</strain>
    </source>
</reference>
<dbReference type="EMBL" id="FXAM01000001">
    <property type="protein sequence ID" value="SMF96261.1"/>
    <property type="molecule type" value="Genomic_DNA"/>
</dbReference>
<comment type="similarity">
    <text evidence="1">Belongs to the YggT family.</text>
</comment>
<accession>A0A1Y6D0W9</accession>
<dbReference type="PANTHER" id="PTHR33219">
    <property type="entry name" value="YLMG HOMOLOG PROTEIN 2, CHLOROPLASTIC"/>
    <property type="match status" value="1"/>
</dbReference>
<dbReference type="Proteomes" id="UP000192923">
    <property type="component" value="Unassembled WGS sequence"/>
</dbReference>
<sequence length="191" mass="21500">MSSQYWVAPAVFLIDTLFSLYVFAVMLRFLFQWVDADFYNPVSQFLIKITHPPLRLLRRFIPSLGRIDTASLVLMLGLQMLAGYLTFLLQGAGTTVPALLVWSIAQLLDQLFNLYFFAIIIRSVLSWLGTRTYNAATTLLYSLTEPTLRAARRLLPPMGGIDLSPLIPLIGIQLAKMLIMPPLHHAMMALS</sequence>
<keyword evidence="2" id="KW-0812">Transmembrane</keyword>
<dbReference type="STRING" id="1760988.SAMN02949497_3653"/>
<dbReference type="OrthoDB" id="9806665at2"/>
<protein>
    <submittedName>
        <fullName evidence="3">YggT family protein</fullName>
    </submittedName>
</protein>
<gene>
    <name evidence="3" type="ORF">SAMN02949497_3653</name>
</gene>
<dbReference type="AlphaFoldDB" id="A0A1Y6D0W9"/>
<feature type="transmembrane region" description="Helical" evidence="2">
    <location>
        <begin position="6"/>
        <end position="31"/>
    </location>
</feature>
<evidence type="ECO:0000256" key="1">
    <source>
        <dbReference type="ARBA" id="ARBA00010894"/>
    </source>
</evidence>
<keyword evidence="2" id="KW-0472">Membrane</keyword>
<name>A0A1Y6D0W9_9GAMM</name>
<evidence type="ECO:0000313" key="4">
    <source>
        <dbReference type="Proteomes" id="UP000192923"/>
    </source>
</evidence>